<dbReference type="SUPFAM" id="SSF51445">
    <property type="entry name" value="(Trans)glycosidases"/>
    <property type="match status" value="1"/>
</dbReference>
<evidence type="ECO:0000256" key="2">
    <source>
        <dbReference type="ARBA" id="ARBA00009865"/>
    </source>
</evidence>
<evidence type="ECO:0000259" key="8">
    <source>
        <dbReference type="Pfam" id="PF02836"/>
    </source>
</evidence>
<dbReference type="InterPro" id="IPR023296">
    <property type="entry name" value="Glyco_hydro_beta-prop_sf"/>
</dbReference>
<reference evidence="10 11" key="1">
    <citation type="submission" date="2024-04" db="EMBL/GenBank/DDBJ databases">
        <title>Luteolibacter sp. isolated from soil.</title>
        <authorList>
            <person name="An J."/>
        </authorList>
    </citation>
    <scope>NUCLEOTIDE SEQUENCE [LARGE SCALE GENOMIC DNA]</scope>
    <source>
        <strain evidence="10 11">Y139</strain>
    </source>
</reference>
<evidence type="ECO:0000256" key="1">
    <source>
        <dbReference type="ARBA" id="ARBA00007401"/>
    </source>
</evidence>
<protein>
    <submittedName>
        <fullName evidence="10">Family 43 glycosylhydrolase</fullName>
    </submittedName>
</protein>
<feature type="region of interest" description="Disordered" evidence="5">
    <location>
        <begin position="387"/>
        <end position="411"/>
    </location>
</feature>
<evidence type="ECO:0000256" key="6">
    <source>
        <dbReference type="SAM" id="SignalP"/>
    </source>
</evidence>
<dbReference type="InterPro" id="IPR013783">
    <property type="entry name" value="Ig-like_fold"/>
</dbReference>
<comment type="similarity">
    <text evidence="2">Belongs to the glycosyl hydrolase 43 family.</text>
</comment>
<dbReference type="Gene3D" id="2.60.120.260">
    <property type="entry name" value="Galactose-binding domain-like"/>
    <property type="match status" value="1"/>
</dbReference>
<evidence type="ECO:0000256" key="5">
    <source>
        <dbReference type="SAM" id="MobiDB-lite"/>
    </source>
</evidence>
<evidence type="ECO:0000313" key="11">
    <source>
        <dbReference type="Proteomes" id="UP001371305"/>
    </source>
</evidence>
<evidence type="ECO:0000256" key="3">
    <source>
        <dbReference type="ARBA" id="ARBA00022801"/>
    </source>
</evidence>
<dbReference type="SUPFAM" id="SSF49785">
    <property type="entry name" value="Galactose-binding domain-like"/>
    <property type="match status" value="1"/>
</dbReference>
<dbReference type="InterPro" id="IPR006710">
    <property type="entry name" value="Glyco_hydro_43"/>
</dbReference>
<proteinExistence type="inferred from homology"/>
<feature type="domain" description="Glycoside hydrolase family 2 catalytic" evidence="8">
    <location>
        <begin position="340"/>
        <end position="476"/>
    </location>
</feature>
<dbReference type="InterPro" id="IPR008979">
    <property type="entry name" value="Galactose-bd-like_sf"/>
</dbReference>
<evidence type="ECO:0000313" key="10">
    <source>
        <dbReference type="EMBL" id="MEK7951815.1"/>
    </source>
</evidence>
<feature type="compositionally biased region" description="Basic and acidic residues" evidence="5">
    <location>
        <begin position="609"/>
        <end position="620"/>
    </location>
</feature>
<dbReference type="SUPFAM" id="SSF49303">
    <property type="entry name" value="beta-Galactosidase/glucuronidase domain"/>
    <property type="match status" value="1"/>
</dbReference>
<dbReference type="Pfam" id="PF02836">
    <property type="entry name" value="Glyco_hydro_2_C"/>
    <property type="match status" value="1"/>
</dbReference>
<feature type="domain" description="Beta-mannosidase-like galactose-binding" evidence="9">
    <location>
        <begin position="101"/>
        <end position="184"/>
    </location>
</feature>
<dbReference type="InterPro" id="IPR006102">
    <property type="entry name" value="Ig-like_GH2"/>
</dbReference>
<name>A0ABU9AWP3_9BACT</name>
<keyword evidence="11" id="KW-1185">Reference proteome</keyword>
<dbReference type="Proteomes" id="UP001371305">
    <property type="component" value="Unassembled WGS sequence"/>
</dbReference>
<dbReference type="PANTHER" id="PTHR42732:SF2">
    <property type="entry name" value="BETA-MANNOSIDASE"/>
    <property type="match status" value="1"/>
</dbReference>
<evidence type="ECO:0000259" key="7">
    <source>
        <dbReference type="Pfam" id="PF00703"/>
    </source>
</evidence>
<dbReference type="InterPro" id="IPR017853">
    <property type="entry name" value="GH"/>
</dbReference>
<evidence type="ECO:0000256" key="4">
    <source>
        <dbReference type="ARBA" id="ARBA00023295"/>
    </source>
</evidence>
<feature type="domain" description="Glycoside hydrolase family 2 immunoglobulin-like beta-sandwich" evidence="7">
    <location>
        <begin position="218"/>
        <end position="298"/>
    </location>
</feature>
<dbReference type="Pfam" id="PF00703">
    <property type="entry name" value="Glyco_hydro_2"/>
    <property type="match status" value="1"/>
</dbReference>
<dbReference type="InterPro" id="IPR051913">
    <property type="entry name" value="GH2_Domain-Containing"/>
</dbReference>
<accession>A0ABU9AWP3</accession>
<feature type="region of interest" description="Disordered" evidence="5">
    <location>
        <begin position="609"/>
        <end position="638"/>
    </location>
</feature>
<dbReference type="Gene3D" id="2.60.40.10">
    <property type="entry name" value="Immunoglobulins"/>
    <property type="match status" value="1"/>
</dbReference>
<dbReference type="InterPro" id="IPR006103">
    <property type="entry name" value="Glyco_hydro_2_cat"/>
</dbReference>
<keyword evidence="3" id="KW-0378">Hydrolase</keyword>
<keyword evidence="4" id="KW-0326">Glycosidase</keyword>
<dbReference type="Gene3D" id="2.115.10.20">
    <property type="entry name" value="Glycosyl hydrolase domain, family 43"/>
    <property type="match status" value="1"/>
</dbReference>
<dbReference type="SUPFAM" id="SSF75005">
    <property type="entry name" value="Arabinanase/levansucrase/invertase"/>
    <property type="match status" value="1"/>
</dbReference>
<dbReference type="EMBL" id="JBBUKT010000005">
    <property type="protein sequence ID" value="MEK7951815.1"/>
    <property type="molecule type" value="Genomic_DNA"/>
</dbReference>
<feature type="chain" id="PRO_5046159751" evidence="6">
    <location>
        <begin position="24"/>
        <end position="979"/>
    </location>
</feature>
<sequence length="979" mass="107880">MPLPKPLSFALLALAAAPLPALAWQAAPGSMLTEWGEKLTPDTAWREYPRPELAREQWVNLNGLWSYAISPKEATAAPESAGEILVPFAIESSLSGVKKRITANDAIWYRREFELTPTAGKRVVLNFEAVDYQCSVRVNGTEVGSHTGGNLPFSFDITKALKPGKNTLELKVTDGTDSGYQLHGKQVNEPHGIWYTPVSGIWQTVWLEEVAENHITAVKITPSVSGKVEIALTTSGPVAEASVVASLNGKEVSSVSGPSNKISFTIPSPKLWSPDSPTLYDLAITLGEDKVKSYTGIRETTVAKDADGNLRFNLNGKPIFHWGTLDQGWWPDGLLTPPSEAAMQSDIDFLKAAGFNTIRKHIKVEPRRYYAYCDRIGMLVWQDQVSSGTGGGRKKEGSSSPPWTRLGPDPVDATWPDAAHEQYMAELKGMIDHLYSHPAIVTWVPFNEAWGQHRTMEVGKWIVPYDPTRQVNIASGGNWWPVGNIVDEHRYPDPGFPFKQAERFDGYVKVVGEFGGHGFPVEGHLWDPNARNWGYGGLPKDKDEWLERYKKSIRVLADLKSQGVAAGIYTQTTDVEGEINGLITYDRKVRKLTPEALAAIHRGAGLIDGGRKSAARREEGSTGENFPSPKPAPVQPAMSRAEIEAGLASHDKAIYIKEGWIRDPYITLGPDDLYYLTGTTPNPNDPREKSDPYNVGLGDNSIVGSVVQVWRSKDLVEWEYLGTPFTLKDGMRMRPGKFVWAPELHWMGDRWALVHCPAASANFSLTEGKDLKGPWTNPMKPGKLGEKHDPSLFKDGDTWWMLWQNTLIAPLSKDLASFTAEPVRIDPSGSRPGPKGEPISRIGHEGATMIKVGDKYVHIGTAWSTDKGRKGSYNLYYCSADKITGPYGPRKFAGRFLGHGTPFQTRDGKWWCTAFFNGNVPPLSREGIEKRDLGSDAQTINQRGVTLVPLEVGMKDGDVSIRAIDPAYGTPGPDEAQKF</sequence>
<gene>
    <name evidence="10" type="ORF">WKV53_14970</name>
</gene>
<keyword evidence="6" id="KW-0732">Signal</keyword>
<evidence type="ECO:0000259" key="9">
    <source>
        <dbReference type="Pfam" id="PF22666"/>
    </source>
</evidence>
<dbReference type="InterPro" id="IPR036156">
    <property type="entry name" value="Beta-gal/glucu_dom_sf"/>
</dbReference>
<comment type="similarity">
    <text evidence="1">Belongs to the glycosyl hydrolase 2 family.</text>
</comment>
<dbReference type="CDD" id="cd08986">
    <property type="entry name" value="GH43-like"/>
    <property type="match status" value="1"/>
</dbReference>
<dbReference type="InterPro" id="IPR054593">
    <property type="entry name" value="Beta-mannosidase-like_N2"/>
</dbReference>
<dbReference type="Pfam" id="PF22666">
    <property type="entry name" value="Glyco_hydro_2_N2"/>
    <property type="match status" value="1"/>
</dbReference>
<dbReference type="PANTHER" id="PTHR42732">
    <property type="entry name" value="BETA-GALACTOSIDASE"/>
    <property type="match status" value="1"/>
</dbReference>
<comment type="caution">
    <text evidence="10">The sequence shown here is derived from an EMBL/GenBank/DDBJ whole genome shotgun (WGS) entry which is preliminary data.</text>
</comment>
<feature type="signal peptide" evidence="6">
    <location>
        <begin position="1"/>
        <end position="23"/>
    </location>
</feature>
<organism evidence="10 11">
    <name type="scientific">Luteolibacter soli</name>
    <dbReference type="NCBI Taxonomy" id="3135280"/>
    <lineage>
        <taxon>Bacteria</taxon>
        <taxon>Pseudomonadati</taxon>
        <taxon>Verrucomicrobiota</taxon>
        <taxon>Verrucomicrobiia</taxon>
        <taxon>Verrucomicrobiales</taxon>
        <taxon>Verrucomicrobiaceae</taxon>
        <taxon>Luteolibacter</taxon>
    </lineage>
</organism>
<dbReference type="Gene3D" id="3.20.20.80">
    <property type="entry name" value="Glycosidases"/>
    <property type="match status" value="1"/>
</dbReference>
<dbReference type="Pfam" id="PF04616">
    <property type="entry name" value="Glyco_hydro_43"/>
    <property type="match status" value="1"/>
</dbReference>